<evidence type="ECO:0000313" key="1">
    <source>
        <dbReference type="Proteomes" id="UP000790787"/>
    </source>
</evidence>
<dbReference type="RefSeq" id="XP_075101913.1">
    <property type="nucleotide sequence ID" value="XM_075245812.1"/>
</dbReference>
<proteinExistence type="predicted"/>
<organism evidence="1 2">
    <name type="scientific">Nicotiana tabacum</name>
    <name type="common">Common tobacco</name>
    <dbReference type="NCBI Taxonomy" id="4097"/>
    <lineage>
        <taxon>Eukaryota</taxon>
        <taxon>Viridiplantae</taxon>
        <taxon>Streptophyta</taxon>
        <taxon>Embryophyta</taxon>
        <taxon>Tracheophyta</taxon>
        <taxon>Spermatophyta</taxon>
        <taxon>Magnoliopsida</taxon>
        <taxon>eudicotyledons</taxon>
        <taxon>Gunneridae</taxon>
        <taxon>Pentapetalae</taxon>
        <taxon>asterids</taxon>
        <taxon>lamiids</taxon>
        <taxon>Solanales</taxon>
        <taxon>Solanaceae</taxon>
        <taxon>Nicotianoideae</taxon>
        <taxon>Nicotianeae</taxon>
        <taxon>Nicotiana</taxon>
    </lineage>
</organism>
<keyword evidence="1" id="KW-1185">Reference proteome</keyword>
<accession>A0AC58TXF3</accession>
<reference evidence="2" key="2">
    <citation type="submission" date="2025-08" db="UniProtKB">
        <authorList>
            <consortium name="RefSeq"/>
        </authorList>
    </citation>
    <scope>IDENTIFICATION</scope>
    <source>
        <tissue evidence="2">Leaf</tissue>
    </source>
</reference>
<dbReference type="Proteomes" id="UP000790787">
    <property type="component" value="Chromosome 23"/>
</dbReference>
<sequence>MADEKIDHTHPLFLHPSDTPSSVMILIELIGSENYGLWSRTIRIALQVKRKLGEIITISQGTNSVDSYFTRLKEMWSEHDALFPTPSCDYAKSKDYIEHLHRQRLLQFLSGLNETYE</sequence>
<name>A0AC58TXF3_TOBAC</name>
<evidence type="ECO:0000313" key="2">
    <source>
        <dbReference type="RefSeq" id="XP_075101913.1"/>
    </source>
</evidence>
<protein>
    <submittedName>
        <fullName evidence="2">Uncharacterized protein LOC142177337</fullName>
    </submittedName>
</protein>
<gene>
    <name evidence="2" type="primary">LOC142177337</name>
</gene>
<reference evidence="1" key="1">
    <citation type="journal article" date="2014" name="Nat. Commun.">
        <title>The tobacco genome sequence and its comparison with those of tomato and potato.</title>
        <authorList>
            <person name="Sierro N."/>
            <person name="Battey J.N."/>
            <person name="Ouadi S."/>
            <person name="Bakaher N."/>
            <person name="Bovet L."/>
            <person name="Willig A."/>
            <person name="Goepfert S."/>
            <person name="Peitsch M.C."/>
            <person name="Ivanov N.V."/>
        </authorList>
    </citation>
    <scope>NUCLEOTIDE SEQUENCE [LARGE SCALE GENOMIC DNA]</scope>
</reference>